<reference evidence="5 6" key="1">
    <citation type="submission" date="2016-03" db="EMBL/GenBank/DDBJ databases">
        <authorList>
            <person name="Ploux O."/>
        </authorList>
    </citation>
    <scope>NUCLEOTIDE SEQUENCE [LARGE SCALE GENOMIC DNA]</scope>
    <source>
        <strain evidence="5 6">R-45370</strain>
    </source>
</reference>
<dbReference type="InterPro" id="IPR017463">
    <property type="entry name" value="Sulphur_relay_TusD/DsrE"/>
</dbReference>
<dbReference type="NCBIfam" id="TIGR03012">
    <property type="entry name" value="sulf_tusD_dsrE"/>
    <property type="match status" value="1"/>
</dbReference>
<dbReference type="GO" id="GO:0097163">
    <property type="term" value="F:sulfur carrier activity"/>
    <property type="evidence" value="ECO:0007669"/>
    <property type="project" value="TreeGrafter"/>
</dbReference>
<dbReference type="AlphaFoldDB" id="A0A177N6J1"/>
<dbReference type="PANTHER" id="PTHR34874">
    <property type="entry name" value="PROTEIN YCHN"/>
    <property type="match status" value="1"/>
</dbReference>
<evidence type="ECO:0000256" key="1">
    <source>
        <dbReference type="ARBA" id="ARBA00004496"/>
    </source>
</evidence>
<comment type="caution">
    <text evidence="5">The sequence shown here is derived from an EMBL/GenBank/DDBJ whole genome shotgun (WGS) entry which is preliminary data.</text>
</comment>
<gene>
    <name evidence="5" type="ORF">A1359_11825</name>
</gene>
<dbReference type="GO" id="GO:0002143">
    <property type="term" value="P:tRNA wobble position uridine thiolation"/>
    <property type="evidence" value="ECO:0007669"/>
    <property type="project" value="TreeGrafter"/>
</dbReference>
<dbReference type="Proteomes" id="UP000078476">
    <property type="component" value="Unassembled WGS sequence"/>
</dbReference>
<dbReference type="SUPFAM" id="SSF75169">
    <property type="entry name" value="DsrEFH-like"/>
    <property type="match status" value="1"/>
</dbReference>
<evidence type="ECO:0000313" key="5">
    <source>
        <dbReference type="EMBL" id="OAI13626.1"/>
    </source>
</evidence>
<evidence type="ECO:0000256" key="2">
    <source>
        <dbReference type="ARBA" id="ARBA00007067"/>
    </source>
</evidence>
<evidence type="ECO:0000256" key="4">
    <source>
        <dbReference type="ARBA" id="ARBA00022679"/>
    </source>
</evidence>
<comment type="subcellular location">
    <subcellularLocation>
        <location evidence="1">Cytoplasm</location>
    </subcellularLocation>
</comment>
<proteinExistence type="inferred from homology"/>
<dbReference type="NCBIfam" id="NF001237">
    <property type="entry name" value="PRK00207.1"/>
    <property type="match status" value="1"/>
</dbReference>
<dbReference type="OrthoDB" id="9787483at2"/>
<dbReference type="GO" id="GO:1990228">
    <property type="term" value="C:sulfurtransferase complex"/>
    <property type="evidence" value="ECO:0007669"/>
    <property type="project" value="TreeGrafter"/>
</dbReference>
<evidence type="ECO:0000256" key="3">
    <source>
        <dbReference type="ARBA" id="ARBA00022490"/>
    </source>
</evidence>
<comment type="similarity">
    <text evidence="2">Belongs to the DsrE/TusD family.</text>
</comment>
<dbReference type="Pfam" id="PF02635">
    <property type="entry name" value="DsrE"/>
    <property type="match status" value="1"/>
</dbReference>
<organism evidence="5 6">
    <name type="scientific">Methylomonas lenta</name>
    <dbReference type="NCBI Taxonomy" id="980561"/>
    <lineage>
        <taxon>Bacteria</taxon>
        <taxon>Pseudomonadati</taxon>
        <taxon>Pseudomonadota</taxon>
        <taxon>Gammaproteobacteria</taxon>
        <taxon>Methylococcales</taxon>
        <taxon>Methylococcaceae</taxon>
        <taxon>Methylomonas</taxon>
    </lineage>
</organism>
<dbReference type="InterPro" id="IPR027396">
    <property type="entry name" value="DsrEFH-like"/>
</dbReference>
<dbReference type="STRING" id="980561.A1359_11825"/>
<protein>
    <submittedName>
        <fullName evidence="5">Sulfurtransferase</fullName>
    </submittedName>
</protein>
<dbReference type="RefSeq" id="WP_066984039.1">
    <property type="nucleotide sequence ID" value="NZ_LUUI01000117.1"/>
</dbReference>
<accession>A0A177N6J1</accession>
<evidence type="ECO:0000313" key="6">
    <source>
        <dbReference type="Proteomes" id="UP000078476"/>
    </source>
</evidence>
<dbReference type="PANTHER" id="PTHR34874:SF3">
    <property type="entry name" value="SULFURTRANSFERASE TUSD"/>
    <property type="match status" value="1"/>
</dbReference>
<keyword evidence="4 5" id="KW-0808">Transferase</keyword>
<keyword evidence="3" id="KW-0963">Cytoplasm</keyword>
<name>A0A177N6J1_9GAMM</name>
<dbReference type="InterPro" id="IPR003787">
    <property type="entry name" value="Sulphur_relay_DsrE/F-like"/>
</dbReference>
<dbReference type="Gene3D" id="3.40.1260.10">
    <property type="entry name" value="DsrEFH-like"/>
    <property type="match status" value="1"/>
</dbReference>
<sequence>MKYAIQINASPYVSNVSWVAYQFILAALQANHQVLQVFFYQEGIQNAMRYALPPDDEINLPQQWSALAREQGIDLVVCISAAQRRGLLCGDEARRQGAEDDDLADGFRIAGLGQWLQATLIADRCMVFG</sequence>
<dbReference type="GO" id="GO:0016783">
    <property type="term" value="F:sulfurtransferase activity"/>
    <property type="evidence" value="ECO:0007669"/>
    <property type="project" value="InterPro"/>
</dbReference>
<keyword evidence="6" id="KW-1185">Reference proteome</keyword>
<dbReference type="EMBL" id="LUUI01000117">
    <property type="protein sequence ID" value="OAI13626.1"/>
    <property type="molecule type" value="Genomic_DNA"/>
</dbReference>